<dbReference type="Proteomes" id="UP000592216">
    <property type="component" value="Unassembled WGS sequence"/>
</dbReference>
<keyword evidence="1" id="KW-1133">Transmembrane helix</keyword>
<reference evidence="2 3" key="1">
    <citation type="submission" date="2020-04" db="EMBL/GenBank/DDBJ databases">
        <title>Donghicola sp., a member of the Rhodobacteraceae family isolated from mangrove forest in Thailand.</title>
        <authorList>
            <person name="Charoenyingcharoen P."/>
            <person name="Yukphan P."/>
        </authorList>
    </citation>
    <scope>NUCLEOTIDE SEQUENCE [LARGE SCALE GENOMIC DNA]</scope>
    <source>
        <strain evidence="2 3">B5-SW-15</strain>
    </source>
</reference>
<evidence type="ECO:0000256" key="1">
    <source>
        <dbReference type="SAM" id="Phobius"/>
    </source>
</evidence>
<gene>
    <name evidence="2" type="ORF">HJ536_20665</name>
</gene>
<dbReference type="AlphaFoldDB" id="A0A850QIY8"/>
<dbReference type="RefSeq" id="WP_177159273.1">
    <property type="nucleotide sequence ID" value="NZ_JABCJE010000037.1"/>
</dbReference>
<organism evidence="2 3">
    <name type="scientific">Donghicola mangrovi</name>
    <dbReference type="NCBI Taxonomy" id="2729614"/>
    <lineage>
        <taxon>Bacteria</taxon>
        <taxon>Pseudomonadati</taxon>
        <taxon>Pseudomonadota</taxon>
        <taxon>Alphaproteobacteria</taxon>
        <taxon>Rhodobacterales</taxon>
        <taxon>Roseobacteraceae</taxon>
        <taxon>Donghicola</taxon>
    </lineage>
</organism>
<feature type="transmembrane region" description="Helical" evidence="1">
    <location>
        <begin position="63"/>
        <end position="88"/>
    </location>
</feature>
<proteinExistence type="predicted"/>
<keyword evidence="1" id="KW-0472">Membrane</keyword>
<dbReference type="EMBL" id="JABCJE010000037">
    <property type="protein sequence ID" value="NVO25761.1"/>
    <property type="molecule type" value="Genomic_DNA"/>
</dbReference>
<feature type="transmembrane region" description="Helical" evidence="1">
    <location>
        <begin position="31"/>
        <end position="51"/>
    </location>
</feature>
<evidence type="ECO:0000313" key="3">
    <source>
        <dbReference type="Proteomes" id="UP000592216"/>
    </source>
</evidence>
<evidence type="ECO:0000313" key="2">
    <source>
        <dbReference type="EMBL" id="NVO25761.1"/>
    </source>
</evidence>
<keyword evidence="1" id="KW-0812">Transmembrane</keyword>
<comment type="caution">
    <text evidence="2">The sequence shown here is derived from an EMBL/GenBank/DDBJ whole genome shotgun (WGS) entry which is preliminary data.</text>
</comment>
<protein>
    <submittedName>
        <fullName evidence="2">Uncharacterized protein</fullName>
    </submittedName>
</protein>
<name>A0A850QIY8_9RHOB</name>
<accession>A0A850QIY8</accession>
<sequence>MTNSTREKLLWFQAGNFLVSLAVLASRPLGIQGSALIYALIGIKVIFLIYFNDYPAKKDVFSIAFFGLASIEVVLLFLCGSFSMYTFLLGSL</sequence>
<feature type="transmembrane region" description="Helical" evidence="1">
    <location>
        <begin position="9"/>
        <end position="25"/>
    </location>
</feature>